<proteinExistence type="predicted"/>
<reference evidence="1 2" key="1">
    <citation type="submission" date="2020-05" db="EMBL/GenBank/DDBJ databases">
        <authorList>
            <person name="Yang S."/>
            <person name="Zhang W."/>
        </authorList>
    </citation>
    <scope>NUCLEOTIDE SEQUENCE [LARGE SCALE GENOMIC DNA]</scope>
    <source>
        <strain evidence="1 2">CJY5</strain>
    </source>
</reference>
<dbReference type="Proteomes" id="UP001254742">
    <property type="component" value="Segment"/>
</dbReference>
<evidence type="ECO:0000313" key="2">
    <source>
        <dbReference type="Proteomes" id="UP001254742"/>
    </source>
</evidence>
<accession>A0AAE7RFI8</accession>
<sequence>MVMVRVSETYDLSTKVGKMGLVGIHTPDGDLIDRMWSGLIQNYKYMKYVRCDVAMACASMLPADPLQVGVEAGSIAPQDLFNPILYKAVSNDSMSNLQAYLQSQGYKAAADPVLLKGSIVDINDTTFRAGANEEGAWEAPQDNIYYSLLANPDGWKKAMPQSGLSMSGLYPLVYQVVSNYGQAPYFTGTAASGLDPVSPVTQVGANDPFNQANIPAPGPDDFGQANVLPVFNMRGPSMRMPRIPTTTYGPKGAMSTSKDGFLFPENNQIVNAKFLPPCYVAMIVLPPAKLNQLYYRLKVTWTIEFSEPRPNTDIGTWGFIQGVGDTAYGSDYAEQSTMMASKLSMVDTNEADVNKIMEGTA</sequence>
<organism evidence="1 2">
    <name type="scientific">Raccoon dog stool-associated smacovirus 2</name>
    <dbReference type="NCBI Taxonomy" id="2829090"/>
    <lineage>
        <taxon>Viruses</taxon>
        <taxon>Monodnaviria</taxon>
        <taxon>Shotokuvirae</taxon>
        <taxon>Cressdnaviricota</taxon>
        <taxon>Arfiviricetes</taxon>
        <taxon>Cremevirales</taxon>
        <taxon>Smacoviridae</taxon>
    </lineage>
</organism>
<dbReference type="InterPro" id="IPR057000">
    <property type="entry name" value="Smaco_capsid"/>
</dbReference>
<name>A0AAE7RFI8_9VIRU</name>
<keyword evidence="2" id="KW-1185">Reference proteome</keyword>
<protein>
    <submittedName>
        <fullName evidence="1">Capsid protein</fullName>
    </submittedName>
</protein>
<evidence type="ECO:0000313" key="1">
    <source>
        <dbReference type="EMBL" id="QTZ20016.1"/>
    </source>
</evidence>
<dbReference type="EMBL" id="MT457879">
    <property type="protein sequence ID" value="QTZ20016.1"/>
    <property type="molecule type" value="Genomic_DNA"/>
</dbReference>
<dbReference type="Pfam" id="PF23784">
    <property type="entry name" value="Smaco_capsid"/>
    <property type="match status" value="1"/>
</dbReference>